<evidence type="ECO:0000313" key="2">
    <source>
        <dbReference type="EMBL" id="RAG82622.1"/>
    </source>
</evidence>
<organism evidence="2 3">
    <name type="scientific">Streptacidiphilus pinicola</name>
    <dbReference type="NCBI Taxonomy" id="2219663"/>
    <lineage>
        <taxon>Bacteria</taxon>
        <taxon>Bacillati</taxon>
        <taxon>Actinomycetota</taxon>
        <taxon>Actinomycetes</taxon>
        <taxon>Kitasatosporales</taxon>
        <taxon>Streptomycetaceae</taxon>
        <taxon>Streptacidiphilus</taxon>
    </lineage>
</organism>
<comment type="caution">
    <text evidence="2">The sequence shown here is derived from an EMBL/GenBank/DDBJ whole genome shotgun (WGS) entry which is preliminary data.</text>
</comment>
<dbReference type="InterPro" id="IPR013320">
    <property type="entry name" value="ConA-like_dom_sf"/>
</dbReference>
<accession>A0A2X0ICC7</accession>
<feature type="chain" id="PRO_5015984982" description="GH16 domain-containing protein" evidence="1">
    <location>
        <begin position="36"/>
        <end position="292"/>
    </location>
</feature>
<keyword evidence="3" id="KW-1185">Reference proteome</keyword>
<feature type="signal peptide" evidence="1">
    <location>
        <begin position="1"/>
        <end position="35"/>
    </location>
</feature>
<name>A0A2X0ICC7_9ACTN</name>
<evidence type="ECO:0000313" key="3">
    <source>
        <dbReference type="Proteomes" id="UP000248889"/>
    </source>
</evidence>
<proteinExistence type="predicted"/>
<dbReference type="OrthoDB" id="9809583at2"/>
<evidence type="ECO:0000256" key="1">
    <source>
        <dbReference type="SAM" id="SignalP"/>
    </source>
</evidence>
<reference evidence="2 3" key="1">
    <citation type="submission" date="2018-06" db="EMBL/GenBank/DDBJ databases">
        <title>Streptacidiphilus pinicola sp. nov., isolated from pine grove soil.</title>
        <authorList>
            <person name="Roh S.G."/>
            <person name="Park S."/>
            <person name="Kim M.-K."/>
            <person name="Yun B.-R."/>
            <person name="Park J."/>
            <person name="Kim M.J."/>
            <person name="Kim Y.S."/>
            <person name="Kim S.B."/>
        </authorList>
    </citation>
    <scope>NUCLEOTIDE SEQUENCE [LARGE SCALE GENOMIC DNA]</scope>
    <source>
        <strain evidence="2 3">MMS16-CNU450</strain>
    </source>
</reference>
<gene>
    <name evidence="2" type="ORF">DN069_26230</name>
</gene>
<protein>
    <recommendedName>
        <fullName evidence="4">GH16 domain-containing protein</fullName>
    </recommendedName>
</protein>
<sequence length="292" mass="31434">MTVSWPQYGPLPGALLSALLPLLAIPLVTPQQATAAQAVPPQAPVVFSDLFKKADWGRPGAVWCPRTSAYPDGQTNPGNSKLDKITTSSMSIVKGGGVLFRARPLTRSPLGQWATGLLTTEPWDGGPCGGNGFMVQPDDFVLVHLRLPNRTDGGGHAAWPGVWTWKDGDNEVDILEWHSEEPGVAEFVNHVDGDVGALVRNKLLGFGKWVYVGARLGTDTVTWYLGDTLQDMKAVFSDHKGVPVDWQAYLIVNLSVSDQPGRAPKTLTPITTQIAGVRVYRPMARPVGPVTP</sequence>
<dbReference type="AlphaFoldDB" id="A0A2X0ICC7"/>
<dbReference type="SUPFAM" id="SSF49899">
    <property type="entry name" value="Concanavalin A-like lectins/glucanases"/>
    <property type="match status" value="1"/>
</dbReference>
<evidence type="ECO:0008006" key="4">
    <source>
        <dbReference type="Google" id="ProtNLM"/>
    </source>
</evidence>
<dbReference type="Proteomes" id="UP000248889">
    <property type="component" value="Unassembled WGS sequence"/>
</dbReference>
<keyword evidence="1" id="KW-0732">Signal</keyword>
<dbReference type="RefSeq" id="WP_111504932.1">
    <property type="nucleotide sequence ID" value="NZ_QKYN01000110.1"/>
</dbReference>
<dbReference type="EMBL" id="QKYN01000110">
    <property type="protein sequence ID" value="RAG82622.1"/>
    <property type="molecule type" value="Genomic_DNA"/>
</dbReference>
<dbReference type="Gene3D" id="2.60.120.200">
    <property type="match status" value="1"/>
</dbReference>